<evidence type="ECO:0000256" key="2">
    <source>
        <dbReference type="SAM" id="Phobius"/>
    </source>
</evidence>
<keyword evidence="1" id="KW-0238">DNA-binding</keyword>
<evidence type="ECO:0000256" key="1">
    <source>
        <dbReference type="ARBA" id="ARBA00023125"/>
    </source>
</evidence>
<organism evidence="3 4">
    <name type="scientific">Photinus pyralis</name>
    <name type="common">Common eastern firefly</name>
    <name type="synonym">Lampyris pyralis</name>
    <dbReference type="NCBI Taxonomy" id="7054"/>
    <lineage>
        <taxon>Eukaryota</taxon>
        <taxon>Metazoa</taxon>
        <taxon>Ecdysozoa</taxon>
        <taxon>Arthropoda</taxon>
        <taxon>Hexapoda</taxon>
        <taxon>Insecta</taxon>
        <taxon>Pterygota</taxon>
        <taxon>Neoptera</taxon>
        <taxon>Endopterygota</taxon>
        <taxon>Coleoptera</taxon>
        <taxon>Polyphaga</taxon>
        <taxon>Elateriformia</taxon>
        <taxon>Elateroidea</taxon>
        <taxon>Lampyridae</taxon>
        <taxon>Lampyrinae</taxon>
        <taxon>Photinus</taxon>
    </lineage>
</organism>
<dbReference type="PANTHER" id="PTHR35617">
    <property type="entry name" value="PHAGE_INTEGRASE DOMAIN-CONTAINING PROTEIN"/>
    <property type="match status" value="1"/>
</dbReference>
<dbReference type="Proteomes" id="UP000327044">
    <property type="component" value="Unassembled WGS sequence"/>
</dbReference>
<evidence type="ECO:0000313" key="3">
    <source>
        <dbReference type="EMBL" id="KAB0803109.1"/>
    </source>
</evidence>
<dbReference type="InParanoid" id="A0A5N4B0I5"/>
<evidence type="ECO:0000313" key="4">
    <source>
        <dbReference type="Proteomes" id="UP000327044"/>
    </source>
</evidence>
<keyword evidence="2" id="KW-0472">Membrane</keyword>
<sequence length="247" mass="28196">MFNLWVISKRQQLRKLTIVSSEVDNNTIPESSSPRKQPYLGGLQVIREALIAKGVPECAITTTVRSLTEATIKQYGSTYKLWWTFCDQHDISPFKADKGQVITFFQNLLGQSDNKYGSFNSHRAALSLISPGNIGEDSLFKRFMKGIARARPPKPRYNFTWDPTRVLDYLENRLGDSLKHLSRKLVTLLTLATGQQLQTISLIKLSEIKTHDGGLYIYIYIYIYIIYLLLQTPGKTSYIKAEHSLEK</sequence>
<keyword evidence="2" id="KW-0812">Transmembrane</keyword>
<comment type="caution">
    <text evidence="3">The sequence shown here is derived from an EMBL/GenBank/DDBJ whole genome shotgun (WGS) entry which is preliminary data.</text>
</comment>
<keyword evidence="2" id="KW-1133">Transmembrane helix</keyword>
<dbReference type="EMBL" id="VVIM01000001">
    <property type="protein sequence ID" value="KAB0803109.1"/>
    <property type="molecule type" value="Genomic_DNA"/>
</dbReference>
<reference evidence="3 4" key="1">
    <citation type="journal article" date="2018" name="Elife">
        <title>Firefly genomes illuminate parallel origins of bioluminescence in beetles.</title>
        <authorList>
            <person name="Fallon T.R."/>
            <person name="Lower S.E."/>
            <person name="Chang C.H."/>
            <person name="Bessho-Uehara M."/>
            <person name="Martin G.J."/>
            <person name="Bewick A.J."/>
            <person name="Behringer M."/>
            <person name="Debat H.J."/>
            <person name="Wong I."/>
            <person name="Day J.C."/>
            <person name="Suvorov A."/>
            <person name="Silva C.J."/>
            <person name="Stanger-Hall K.F."/>
            <person name="Hall D.W."/>
            <person name="Schmitz R.J."/>
            <person name="Nelson D.R."/>
            <person name="Lewis S.M."/>
            <person name="Shigenobu S."/>
            <person name="Bybee S.M."/>
            <person name="Larracuente A.M."/>
            <person name="Oba Y."/>
            <person name="Weng J.K."/>
        </authorList>
    </citation>
    <scope>NUCLEOTIDE SEQUENCE [LARGE SCALE GENOMIC DNA]</scope>
    <source>
        <strain evidence="3">1611_PpyrPB1</strain>
        <tissue evidence="3">Whole body</tissue>
    </source>
</reference>
<accession>A0A5N4B0I5</accession>
<keyword evidence="4" id="KW-1185">Reference proteome</keyword>
<protein>
    <recommendedName>
        <fullName evidence="5">Core-binding (CB) domain-containing protein</fullName>
    </recommendedName>
</protein>
<dbReference type="SUPFAM" id="SSF47823">
    <property type="entry name" value="lambda integrase-like, N-terminal domain"/>
    <property type="match status" value="1"/>
</dbReference>
<dbReference type="AlphaFoldDB" id="A0A5N4B0I5"/>
<feature type="transmembrane region" description="Helical" evidence="2">
    <location>
        <begin position="213"/>
        <end position="230"/>
    </location>
</feature>
<dbReference type="InterPro" id="IPR010998">
    <property type="entry name" value="Integrase_recombinase_N"/>
</dbReference>
<gene>
    <name evidence="3" type="ORF">PPYR_00079</name>
</gene>
<dbReference type="GO" id="GO:0003677">
    <property type="term" value="F:DNA binding"/>
    <property type="evidence" value="ECO:0007669"/>
    <property type="project" value="UniProtKB-KW"/>
</dbReference>
<evidence type="ECO:0008006" key="5">
    <source>
        <dbReference type="Google" id="ProtNLM"/>
    </source>
</evidence>
<name>A0A5N4B0I5_PHOPY</name>
<dbReference type="PANTHER" id="PTHR35617:SF3">
    <property type="entry name" value="CORE-BINDING (CB) DOMAIN-CONTAINING PROTEIN"/>
    <property type="match status" value="1"/>
</dbReference>
<proteinExistence type="predicted"/>
<dbReference type="Gene3D" id="1.10.150.130">
    <property type="match status" value="1"/>
</dbReference>